<organism evidence="2 3">
    <name type="scientific">Saccharococcus thermophilus</name>
    <dbReference type="NCBI Taxonomy" id="29396"/>
    <lineage>
        <taxon>Bacteria</taxon>
        <taxon>Bacillati</taxon>
        <taxon>Bacillota</taxon>
        <taxon>Bacilli</taxon>
        <taxon>Bacillales</taxon>
        <taxon>Anoxybacillaceae</taxon>
        <taxon>Saccharococcus</taxon>
    </lineage>
</organism>
<reference evidence="2 3" key="1">
    <citation type="submission" date="2020-03" db="EMBL/GenBank/DDBJ databases">
        <title>Genomic Encyclopedia of Archaeal and Bacterial Type Strains, Phase II (KMG-II): from individual species to whole genera.</title>
        <authorList>
            <person name="Goeker M."/>
        </authorList>
    </citation>
    <scope>NUCLEOTIDE SEQUENCE [LARGE SCALE GENOMIC DNA]</scope>
    <source>
        <strain evidence="2 3">DSM 4749</strain>
    </source>
</reference>
<dbReference type="Proteomes" id="UP000532769">
    <property type="component" value="Unassembled WGS sequence"/>
</dbReference>
<dbReference type="AlphaFoldDB" id="A0A846MGH1"/>
<gene>
    <name evidence="2" type="ORF">BDD39_001789</name>
</gene>
<dbReference type="RefSeq" id="WP_166910056.1">
    <property type="nucleotide sequence ID" value="NZ_JAASRS010000001.1"/>
</dbReference>
<comment type="caution">
    <text evidence="2">The sequence shown here is derived from an EMBL/GenBank/DDBJ whole genome shotgun (WGS) entry which is preliminary data.</text>
</comment>
<feature type="transmembrane region" description="Helical" evidence="1">
    <location>
        <begin position="38"/>
        <end position="59"/>
    </location>
</feature>
<evidence type="ECO:0000313" key="2">
    <source>
        <dbReference type="EMBL" id="NIK15279.1"/>
    </source>
</evidence>
<keyword evidence="1" id="KW-0812">Transmembrane</keyword>
<name>A0A846MGH1_9BACL</name>
<sequence length="140" mass="15559">MEVTTVILVMVIIMVMVGIIRVTDIIMVTVGIIRVTDIIMVTVGIIRVTDIIMVTVGIIRVTDIIMVTVGIIRVTDIIMVMTASNVNYRGIKEIEIKIFKSANNAGFLYGIGIIIIRCLLHLTGLSHYKDPQFLLVDLFI</sequence>
<evidence type="ECO:0000313" key="3">
    <source>
        <dbReference type="Proteomes" id="UP000532769"/>
    </source>
</evidence>
<keyword evidence="1" id="KW-1133">Transmembrane helix</keyword>
<feature type="transmembrane region" description="Helical" evidence="1">
    <location>
        <begin position="6"/>
        <end position="26"/>
    </location>
</feature>
<proteinExistence type="predicted"/>
<protein>
    <submittedName>
        <fullName evidence="2">Uncharacterized protein</fullName>
    </submittedName>
</protein>
<keyword evidence="3" id="KW-1185">Reference proteome</keyword>
<feature type="transmembrane region" description="Helical" evidence="1">
    <location>
        <begin position="107"/>
        <end position="128"/>
    </location>
</feature>
<dbReference type="EMBL" id="JAASRS010000001">
    <property type="protein sequence ID" value="NIK15279.1"/>
    <property type="molecule type" value="Genomic_DNA"/>
</dbReference>
<feature type="transmembrane region" description="Helical" evidence="1">
    <location>
        <begin position="65"/>
        <end position="86"/>
    </location>
</feature>
<accession>A0A846MGH1</accession>
<keyword evidence="1" id="KW-0472">Membrane</keyword>
<evidence type="ECO:0000256" key="1">
    <source>
        <dbReference type="SAM" id="Phobius"/>
    </source>
</evidence>